<name>A0A1Y2LSM2_EPING</name>
<evidence type="ECO:0000313" key="4">
    <source>
        <dbReference type="Proteomes" id="UP000193240"/>
    </source>
</evidence>
<sequence length="376" mass="40750">MNMEFQPFAERESPIMHRALLSHHPGQKRQHENRLRRGIISLYTSRTSPPALLSVLVIFLSWSSLFGVASADTYGNRLANVDDDLLWKGSSLQIDTRPPPVIQLFMPPILANEDATRTLSAPPSKRSLATAASGSASNFQVPKPFDTGLSNNFTNSCAAYMSRLIKSEALNNCHPFSLLLQTSSSFFDASKSFFRITQTLEATCAVNETQCTATLNGFARELVADNACKTDYNNDNPIVLQAYNGLVAYKPAYQASCLRDDDGNYCFANAVSNSSSTTDSYPFYLPIGQELPGGSRPTCNSCLQDSMAIFANFANNSTQPLSKTYTSAAQQLSISCGSKFVNVTAAPLKGAAAPSSSAALTPTLALILMFVLCFFQ</sequence>
<keyword evidence="1" id="KW-0812">Transmembrane</keyword>
<dbReference type="PANTHER" id="PTHR39460:SF1">
    <property type="entry name" value="C6 TRANSCRIPTION FACTOR"/>
    <property type="match status" value="1"/>
</dbReference>
<dbReference type="PANTHER" id="PTHR39460">
    <property type="entry name" value="EXPRESSED PROTEIN"/>
    <property type="match status" value="1"/>
</dbReference>
<keyword evidence="1" id="KW-0472">Membrane</keyword>
<dbReference type="EMBL" id="KZ107852">
    <property type="protein sequence ID" value="OSS45968.1"/>
    <property type="molecule type" value="Genomic_DNA"/>
</dbReference>
<reference evidence="3 4" key="1">
    <citation type="journal article" date="2017" name="Genome Announc.">
        <title>Genome sequence of the saprophytic ascomycete Epicoccum nigrum ICMP 19927 strain isolated from New Zealand.</title>
        <authorList>
            <person name="Fokin M."/>
            <person name="Fleetwood D."/>
            <person name="Weir B.S."/>
            <person name="Villas-Boas S.G."/>
        </authorList>
    </citation>
    <scope>NUCLEOTIDE SEQUENCE [LARGE SCALE GENOMIC DNA]</scope>
    <source>
        <strain evidence="3 4">ICMP 19927</strain>
    </source>
</reference>
<keyword evidence="4" id="KW-1185">Reference proteome</keyword>
<evidence type="ECO:0000256" key="1">
    <source>
        <dbReference type="SAM" id="Phobius"/>
    </source>
</evidence>
<gene>
    <name evidence="3" type="ORF">B5807_08143</name>
</gene>
<dbReference type="AlphaFoldDB" id="A0A1Y2LSM2"/>
<evidence type="ECO:0000259" key="2">
    <source>
        <dbReference type="Pfam" id="PF24855"/>
    </source>
</evidence>
<dbReference type="Proteomes" id="UP000193240">
    <property type="component" value="Unassembled WGS sequence"/>
</dbReference>
<protein>
    <recommendedName>
        <fullName evidence="2">DUF7729 domain-containing protein</fullName>
    </recommendedName>
</protein>
<accession>A0A1Y2LSM2</accession>
<feature type="transmembrane region" description="Helical" evidence="1">
    <location>
        <begin position="357"/>
        <end position="375"/>
    </location>
</feature>
<keyword evidence="1" id="KW-1133">Transmembrane helix</keyword>
<evidence type="ECO:0000313" key="3">
    <source>
        <dbReference type="EMBL" id="OSS45968.1"/>
    </source>
</evidence>
<organism evidence="3 4">
    <name type="scientific">Epicoccum nigrum</name>
    <name type="common">Soil fungus</name>
    <name type="synonym">Epicoccum purpurascens</name>
    <dbReference type="NCBI Taxonomy" id="105696"/>
    <lineage>
        <taxon>Eukaryota</taxon>
        <taxon>Fungi</taxon>
        <taxon>Dikarya</taxon>
        <taxon>Ascomycota</taxon>
        <taxon>Pezizomycotina</taxon>
        <taxon>Dothideomycetes</taxon>
        <taxon>Pleosporomycetidae</taxon>
        <taxon>Pleosporales</taxon>
        <taxon>Pleosporineae</taxon>
        <taxon>Didymellaceae</taxon>
        <taxon>Epicoccum</taxon>
    </lineage>
</organism>
<dbReference type="OMA" id="WRANTTI"/>
<feature type="domain" description="DUF7729" evidence="2">
    <location>
        <begin position="141"/>
        <end position="344"/>
    </location>
</feature>
<proteinExistence type="predicted"/>
<dbReference type="Pfam" id="PF24855">
    <property type="entry name" value="DUF7729"/>
    <property type="match status" value="1"/>
</dbReference>
<dbReference type="InParanoid" id="A0A1Y2LSM2"/>
<dbReference type="InterPro" id="IPR056146">
    <property type="entry name" value="DUF7729"/>
</dbReference>